<evidence type="ECO:0000256" key="1">
    <source>
        <dbReference type="SAM" id="SignalP"/>
    </source>
</evidence>
<dbReference type="WBParaSite" id="SVE_0489100.1">
    <property type="protein sequence ID" value="SVE_0489100.1"/>
    <property type="gene ID" value="SVE_0489100"/>
</dbReference>
<dbReference type="AlphaFoldDB" id="A0A0K0F7U4"/>
<protein>
    <submittedName>
        <fullName evidence="3">DUF148 domain-containing protein</fullName>
    </submittedName>
</protein>
<sequence>MKYLIFFLFTLLLNFSICDKTGLTNIPSFLKIIPSNKRTEVEGIVLNQTLSQNEMYQKLDNWANTLGQAFNSLYKSYKKAFLEAKKELKEKHNLMLQSETDEDFKKVDAQIQSIADNYDMPIGEVRYEILQIINNQTDAIKEKLKEKSPY</sequence>
<evidence type="ECO:0000313" key="3">
    <source>
        <dbReference type="WBParaSite" id="SVE_0489100.1"/>
    </source>
</evidence>
<name>A0A0K0F7U4_STRVS</name>
<evidence type="ECO:0000313" key="2">
    <source>
        <dbReference type="Proteomes" id="UP000035680"/>
    </source>
</evidence>
<reference evidence="2" key="1">
    <citation type="submission" date="2014-07" db="EMBL/GenBank/DDBJ databases">
        <authorList>
            <person name="Martin A.A"/>
            <person name="De Silva N."/>
        </authorList>
    </citation>
    <scope>NUCLEOTIDE SEQUENCE</scope>
</reference>
<dbReference type="Proteomes" id="UP000035680">
    <property type="component" value="Unassembled WGS sequence"/>
</dbReference>
<proteinExistence type="predicted"/>
<accession>A0A0K0F7U4</accession>
<feature type="chain" id="PRO_5005329553" evidence="1">
    <location>
        <begin position="19"/>
        <end position="150"/>
    </location>
</feature>
<keyword evidence="2" id="KW-1185">Reference proteome</keyword>
<organism evidence="2 3">
    <name type="scientific">Strongyloides venezuelensis</name>
    <name type="common">Threadworm</name>
    <dbReference type="NCBI Taxonomy" id="75913"/>
    <lineage>
        <taxon>Eukaryota</taxon>
        <taxon>Metazoa</taxon>
        <taxon>Ecdysozoa</taxon>
        <taxon>Nematoda</taxon>
        <taxon>Chromadorea</taxon>
        <taxon>Rhabditida</taxon>
        <taxon>Tylenchina</taxon>
        <taxon>Panagrolaimomorpha</taxon>
        <taxon>Strongyloidoidea</taxon>
        <taxon>Strongyloididae</taxon>
        <taxon>Strongyloides</taxon>
    </lineage>
</organism>
<keyword evidence="1" id="KW-0732">Signal</keyword>
<reference evidence="3" key="2">
    <citation type="submission" date="2015-08" db="UniProtKB">
        <authorList>
            <consortium name="WormBaseParasite"/>
        </authorList>
    </citation>
    <scope>IDENTIFICATION</scope>
</reference>
<feature type="signal peptide" evidence="1">
    <location>
        <begin position="1"/>
        <end position="18"/>
    </location>
</feature>